<comment type="function">
    <text evidence="8">Component of the signal peptidase complex (SPC) which catalyzes the cleavage of N-terminal signal sequences from nascent proteins as they are translocated into the lumen of the endoplasmic reticulum. Enhances the enzymatic activity of SPC and facilitates the interactions between different components of the translocation site.</text>
</comment>
<evidence type="ECO:0000256" key="6">
    <source>
        <dbReference type="ARBA" id="ARBA00022989"/>
    </source>
</evidence>
<evidence type="ECO:0000256" key="4">
    <source>
        <dbReference type="ARBA" id="ARBA00022692"/>
    </source>
</evidence>
<evidence type="ECO:0000256" key="2">
    <source>
        <dbReference type="ARBA" id="ARBA00007324"/>
    </source>
</evidence>
<comment type="subcellular location">
    <subcellularLocation>
        <location evidence="1">Endoplasmic reticulum membrane</location>
        <topology evidence="1">Multi-pass membrane protein</topology>
    </subcellularLocation>
</comment>
<keyword evidence="7" id="KW-0472">Membrane</keyword>
<accession>A0A1D8N5H4</accession>
<gene>
    <name evidence="9" type="ORF">YALI1_A20441g</name>
</gene>
<dbReference type="GeneID" id="2906521"/>
<keyword evidence="4" id="KW-0812">Transmembrane</keyword>
<dbReference type="GO" id="GO:0045047">
    <property type="term" value="P:protein targeting to ER"/>
    <property type="evidence" value="ECO:0007669"/>
    <property type="project" value="TreeGrafter"/>
</dbReference>
<dbReference type="PANTHER" id="PTHR13085">
    <property type="entry name" value="MICROSOMAL SIGNAL PEPTIDASE 25 KDA SUBUNIT"/>
    <property type="match status" value="1"/>
</dbReference>
<dbReference type="PANTHER" id="PTHR13085:SF0">
    <property type="entry name" value="SIGNAL PEPTIDASE COMPLEX SUBUNIT 2"/>
    <property type="match status" value="1"/>
</dbReference>
<dbReference type="RefSeq" id="XP_500244.2">
    <property type="nucleotide sequence ID" value="XM_500244.3"/>
</dbReference>
<evidence type="ECO:0000256" key="8">
    <source>
        <dbReference type="ARBA" id="ARBA00045608"/>
    </source>
</evidence>
<evidence type="ECO:0000313" key="9">
    <source>
        <dbReference type="EMBL" id="AOW00887.1"/>
    </source>
</evidence>
<organism evidence="9 10">
    <name type="scientific">Yarrowia lipolytica</name>
    <name type="common">Candida lipolytica</name>
    <dbReference type="NCBI Taxonomy" id="4952"/>
    <lineage>
        <taxon>Eukaryota</taxon>
        <taxon>Fungi</taxon>
        <taxon>Dikarya</taxon>
        <taxon>Ascomycota</taxon>
        <taxon>Saccharomycotina</taxon>
        <taxon>Dipodascomycetes</taxon>
        <taxon>Dipodascales</taxon>
        <taxon>Dipodascales incertae sedis</taxon>
        <taxon>Yarrowia</taxon>
    </lineage>
</organism>
<comment type="similarity">
    <text evidence="2">Belongs to the SPCS2 family.</text>
</comment>
<evidence type="ECO:0000256" key="5">
    <source>
        <dbReference type="ARBA" id="ARBA00022824"/>
    </source>
</evidence>
<reference evidence="9 10" key="1">
    <citation type="journal article" date="2016" name="PLoS ONE">
        <title>Sequence Assembly of Yarrowia lipolytica Strain W29/CLIB89 Shows Transposable Element Diversity.</title>
        <authorList>
            <person name="Magnan C."/>
            <person name="Yu J."/>
            <person name="Chang I."/>
            <person name="Jahn E."/>
            <person name="Kanomata Y."/>
            <person name="Wu J."/>
            <person name="Zeller M."/>
            <person name="Oakes M."/>
            <person name="Baldi P."/>
            <person name="Sandmeyer S."/>
        </authorList>
    </citation>
    <scope>NUCLEOTIDE SEQUENCE [LARGE SCALE GENOMIC DNA]</scope>
    <source>
        <strain evidence="10">CLIB89(W29)</strain>
    </source>
</reference>
<dbReference type="GO" id="GO:0006465">
    <property type="term" value="P:signal peptide processing"/>
    <property type="evidence" value="ECO:0007669"/>
    <property type="project" value="InterPro"/>
</dbReference>
<dbReference type="Proteomes" id="UP000182444">
    <property type="component" value="Chromosome 1A"/>
</dbReference>
<dbReference type="AlphaFoldDB" id="A0A1D8N5H4"/>
<dbReference type="GO" id="GO:0005787">
    <property type="term" value="C:signal peptidase complex"/>
    <property type="evidence" value="ECO:0007669"/>
    <property type="project" value="InterPro"/>
</dbReference>
<dbReference type="VEuPathDB" id="FungiDB:YALI0_A19492g"/>
<evidence type="ECO:0000256" key="7">
    <source>
        <dbReference type="ARBA" id="ARBA00023136"/>
    </source>
</evidence>
<evidence type="ECO:0000256" key="3">
    <source>
        <dbReference type="ARBA" id="ARBA00017057"/>
    </source>
</evidence>
<dbReference type="InterPro" id="IPR009582">
    <property type="entry name" value="Spc2/SPCS2"/>
</dbReference>
<keyword evidence="6" id="KW-1133">Transmembrane helix</keyword>
<proteinExistence type="inferred from homology"/>
<dbReference type="KEGG" id="yli:2906521"/>
<dbReference type="OrthoDB" id="29558at2759"/>
<evidence type="ECO:0000313" key="10">
    <source>
        <dbReference type="Proteomes" id="UP000182444"/>
    </source>
</evidence>
<protein>
    <recommendedName>
        <fullName evidence="3">Signal peptidase complex subunit 2</fullName>
    </recommendedName>
</protein>
<name>A0A1D8N5H4_YARLL</name>
<dbReference type="Pfam" id="PF06703">
    <property type="entry name" value="SPC25"/>
    <property type="match status" value="1"/>
</dbReference>
<sequence>MSRQTQAVNLYSTSELKKTSDEHIAYVFKELGYTQDHSLLDVRLAAGYASVILAAASFYLDYTFGFDFARPYLVYTVPLFFVLEFFVSGWLYFKERNVAYVGKKGDTKVTVSTTAANPGVDYKIVVDVDGGKKTVDAKFNDWFDFNGFIVYSKFAGVFEALLEKKDQ</sequence>
<dbReference type="EMBL" id="CP017553">
    <property type="protein sequence ID" value="AOW00887.1"/>
    <property type="molecule type" value="Genomic_DNA"/>
</dbReference>
<keyword evidence="5" id="KW-0256">Endoplasmic reticulum</keyword>
<evidence type="ECO:0000256" key="1">
    <source>
        <dbReference type="ARBA" id="ARBA00004477"/>
    </source>
</evidence>
<dbReference type="VEuPathDB" id="FungiDB:YALI1_A20441g"/>